<comment type="caution">
    <text evidence="2">The sequence shown here is derived from an EMBL/GenBank/DDBJ whole genome shotgun (WGS) entry which is preliminary data.</text>
</comment>
<dbReference type="Proteomes" id="UP001324427">
    <property type="component" value="Unassembled WGS sequence"/>
</dbReference>
<feature type="compositionally biased region" description="Basic and acidic residues" evidence="1">
    <location>
        <begin position="29"/>
        <end position="38"/>
    </location>
</feature>
<feature type="region of interest" description="Disordered" evidence="1">
    <location>
        <begin position="29"/>
        <end position="53"/>
    </location>
</feature>
<keyword evidence="3" id="KW-1185">Reference proteome</keyword>
<protein>
    <submittedName>
        <fullName evidence="2">Uncharacterized protein</fullName>
    </submittedName>
</protein>
<evidence type="ECO:0000313" key="3">
    <source>
        <dbReference type="Proteomes" id="UP001324427"/>
    </source>
</evidence>
<accession>A0AAV9J544</accession>
<proteinExistence type="predicted"/>
<feature type="region of interest" description="Disordered" evidence="1">
    <location>
        <begin position="192"/>
        <end position="227"/>
    </location>
</feature>
<organism evidence="2 3">
    <name type="scientific">Oleoguttula mirabilis</name>
    <dbReference type="NCBI Taxonomy" id="1507867"/>
    <lineage>
        <taxon>Eukaryota</taxon>
        <taxon>Fungi</taxon>
        <taxon>Dikarya</taxon>
        <taxon>Ascomycota</taxon>
        <taxon>Pezizomycotina</taxon>
        <taxon>Dothideomycetes</taxon>
        <taxon>Dothideomycetidae</taxon>
        <taxon>Mycosphaerellales</taxon>
        <taxon>Teratosphaeriaceae</taxon>
        <taxon>Oleoguttula</taxon>
    </lineage>
</organism>
<feature type="region of interest" description="Disordered" evidence="1">
    <location>
        <begin position="76"/>
        <end position="97"/>
    </location>
</feature>
<name>A0AAV9J544_9PEZI</name>
<evidence type="ECO:0000313" key="2">
    <source>
        <dbReference type="EMBL" id="KAK4539739.1"/>
    </source>
</evidence>
<dbReference type="EMBL" id="JAVFHQ010000084">
    <property type="protein sequence ID" value="KAK4539739.1"/>
    <property type="molecule type" value="Genomic_DNA"/>
</dbReference>
<sequence>MDSSDSEETLNLGALLELQHRPRLQDQLRTEKTADKSLAHMQQPVEKSKSHRAKDAGYVEANWDCKLINSLPAELKPRSPGYKGKRVGHNQQDKKRLPPGEWTKAFIRALANLSMITQDDNAYAYKKLFEQVKYRQRKRMHPEHYAREALTSDIEAVTVEVQRLTDVGRYVKHIRTQGHSDGERLGNVEVETTDGDVVNSETRRAERLKILQEPSEDGSTTVAGTQP</sequence>
<feature type="compositionally biased region" description="Basic and acidic residues" evidence="1">
    <location>
        <begin position="201"/>
        <end position="210"/>
    </location>
</feature>
<dbReference type="AlphaFoldDB" id="A0AAV9J544"/>
<feature type="compositionally biased region" description="Polar residues" evidence="1">
    <location>
        <begin position="217"/>
        <end position="227"/>
    </location>
</feature>
<reference evidence="2 3" key="1">
    <citation type="submission" date="2021-11" db="EMBL/GenBank/DDBJ databases">
        <title>Black yeast isolated from Biological Soil Crust.</title>
        <authorList>
            <person name="Kurbessoian T."/>
        </authorList>
    </citation>
    <scope>NUCLEOTIDE SEQUENCE [LARGE SCALE GENOMIC DNA]</scope>
    <source>
        <strain evidence="2 3">CCFEE 5522</strain>
    </source>
</reference>
<evidence type="ECO:0000256" key="1">
    <source>
        <dbReference type="SAM" id="MobiDB-lite"/>
    </source>
</evidence>
<gene>
    <name evidence="2" type="ORF">LTR36_010392</name>
</gene>